<dbReference type="PANTHER" id="PTHR45138:SF9">
    <property type="entry name" value="DIGUANYLATE CYCLASE DGCM-RELATED"/>
    <property type="match status" value="1"/>
</dbReference>
<dbReference type="GO" id="GO:0005886">
    <property type="term" value="C:plasma membrane"/>
    <property type="evidence" value="ECO:0007669"/>
    <property type="project" value="TreeGrafter"/>
</dbReference>
<feature type="transmembrane region" description="Helical" evidence="5">
    <location>
        <begin position="40"/>
        <end position="57"/>
    </location>
</feature>
<protein>
    <recommendedName>
        <fullName evidence="3">diguanylate cyclase</fullName>
        <ecNumber evidence="3">2.7.7.65</ecNumber>
    </recommendedName>
</protein>
<evidence type="ECO:0000313" key="8">
    <source>
        <dbReference type="Proteomes" id="UP000503464"/>
    </source>
</evidence>
<dbReference type="CDD" id="cd01949">
    <property type="entry name" value="GGDEF"/>
    <property type="match status" value="1"/>
</dbReference>
<organism evidence="7 8">
    <name type="scientific">Serratia fonticola</name>
    <dbReference type="NCBI Taxonomy" id="47917"/>
    <lineage>
        <taxon>Bacteria</taxon>
        <taxon>Pseudomonadati</taxon>
        <taxon>Pseudomonadota</taxon>
        <taxon>Gammaproteobacteria</taxon>
        <taxon>Enterobacterales</taxon>
        <taxon>Yersiniaceae</taxon>
        <taxon>Serratia</taxon>
    </lineage>
</organism>
<name>A0AAE7JTN3_SERFO</name>
<feature type="transmembrane region" description="Helical" evidence="5">
    <location>
        <begin position="69"/>
        <end position="96"/>
    </location>
</feature>
<dbReference type="Pfam" id="PF00990">
    <property type="entry name" value="GGDEF"/>
    <property type="match status" value="1"/>
</dbReference>
<dbReference type="RefSeq" id="WP_173409172.1">
    <property type="nucleotide sequence ID" value="NZ_CP054160.3"/>
</dbReference>
<evidence type="ECO:0000313" key="7">
    <source>
        <dbReference type="EMBL" id="QKJ58861.1"/>
    </source>
</evidence>
<evidence type="ECO:0000256" key="1">
    <source>
        <dbReference type="ARBA" id="ARBA00001946"/>
    </source>
</evidence>
<keyword evidence="5" id="KW-1133">Transmembrane helix</keyword>
<feature type="transmembrane region" description="Helical" evidence="5">
    <location>
        <begin position="130"/>
        <end position="153"/>
    </location>
</feature>
<dbReference type="InterPro" id="IPR029787">
    <property type="entry name" value="Nucleotide_cyclase"/>
</dbReference>
<dbReference type="PANTHER" id="PTHR45138">
    <property type="entry name" value="REGULATORY COMPONENTS OF SENSORY TRANSDUCTION SYSTEM"/>
    <property type="match status" value="1"/>
</dbReference>
<feature type="transmembrane region" description="Helical" evidence="5">
    <location>
        <begin position="7"/>
        <end position="28"/>
    </location>
</feature>
<dbReference type="InterPro" id="IPR043128">
    <property type="entry name" value="Rev_trsase/Diguanyl_cyclase"/>
</dbReference>
<dbReference type="Proteomes" id="UP000503464">
    <property type="component" value="Chromosome"/>
</dbReference>
<dbReference type="AlphaFoldDB" id="A0AAE7JTN3"/>
<gene>
    <name evidence="7" type="ORF">G9399_11410</name>
</gene>
<evidence type="ECO:0000256" key="4">
    <source>
        <dbReference type="ARBA" id="ARBA00034247"/>
    </source>
</evidence>
<sequence>MTYIASISSFYSDACITYATLSVAYFALSRNAPFSYQSAVWKRVLFGVLAGLAVLYLNQSRLLLTGNIYYSFAMIPMILVLFFGGAVSGIVCYLVNFGFNGGFTLDNLFIGSIILPLLLSGVWRKKSNRVFYLTIGIIALYRIAVVCSLVNFRELWLDILLYQAASALCLAICYHALSFKERHINAFFSMRSKATTDSLTHINNRASVDYKMMLQHAQRESCGLMLLDLDNFKQVNDTYGHLAGDGVLASVGAILKDCVRDEDFVGRYGGEEFMVITTSYEPQHIAAVAERIRSRVEGFDFITESGEAIRLTISIGTSLYLAGMSVEKAIEMTDEALYDAKHEGKNRVVSSRLMLLSQLGKRFSPMAAKKS</sequence>
<dbReference type="EC" id="2.7.7.65" evidence="3"/>
<keyword evidence="5" id="KW-0472">Membrane</keyword>
<comment type="pathway">
    <text evidence="2">Purine metabolism; 3',5'-cyclic di-GMP biosynthesis.</text>
</comment>
<dbReference type="EMBL" id="CP054160">
    <property type="protein sequence ID" value="QKJ58861.1"/>
    <property type="molecule type" value="Genomic_DNA"/>
</dbReference>
<accession>A0AAE7JTN3</accession>
<comment type="cofactor">
    <cofactor evidence="1">
        <name>Mg(2+)</name>
        <dbReference type="ChEBI" id="CHEBI:18420"/>
    </cofactor>
</comment>
<dbReference type="SUPFAM" id="SSF55073">
    <property type="entry name" value="Nucleotide cyclase"/>
    <property type="match status" value="1"/>
</dbReference>
<dbReference type="SMART" id="SM00267">
    <property type="entry name" value="GGDEF"/>
    <property type="match status" value="1"/>
</dbReference>
<dbReference type="InterPro" id="IPR050469">
    <property type="entry name" value="Diguanylate_Cyclase"/>
</dbReference>
<dbReference type="InterPro" id="IPR000160">
    <property type="entry name" value="GGDEF_dom"/>
</dbReference>
<feature type="transmembrane region" description="Helical" evidence="5">
    <location>
        <begin position="102"/>
        <end position="123"/>
    </location>
</feature>
<dbReference type="NCBIfam" id="TIGR00254">
    <property type="entry name" value="GGDEF"/>
    <property type="match status" value="1"/>
</dbReference>
<proteinExistence type="predicted"/>
<dbReference type="GO" id="GO:0052621">
    <property type="term" value="F:diguanylate cyclase activity"/>
    <property type="evidence" value="ECO:0007669"/>
    <property type="project" value="UniProtKB-EC"/>
</dbReference>
<reference evidence="8" key="1">
    <citation type="submission" date="2020-03" db="EMBL/GenBank/DDBJ databases">
        <title>Genome sequences of seven Enterobacteriaceae strains isolated from Canadian wastewater treatment facilities.</title>
        <authorList>
            <person name="Huang H."/>
            <person name="Chmara J.T."/>
            <person name="Duceppe M.-O."/>
        </authorList>
    </citation>
    <scope>NUCLEOTIDE SEQUENCE [LARGE SCALE GENOMIC DNA]</scope>
    <source>
        <strain evidence="8">Biosolid 3</strain>
    </source>
</reference>
<feature type="transmembrane region" description="Helical" evidence="5">
    <location>
        <begin position="159"/>
        <end position="177"/>
    </location>
</feature>
<evidence type="ECO:0000256" key="5">
    <source>
        <dbReference type="SAM" id="Phobius"/>
    </source>
</evidence>
<evidence type="ECO:0000256" key="2">
    <source>
        <dbReference type="ARBA" id="ARBA00004665"/>
    </source>
</evidence>
<dbReference type="Gene3D" id="3.30.70.270">
    <property type="match status" value="1"/>
</dbReference>
<evidence type="ECO:0000256" key="3">
    <source>
        <dbReference type="ARBA" id="ARBA00012528"/>
    </source>
</evidence>
<feature type="domain" description="GGDEF" evidence="6">
    <location>
        <begin position="220"/>
        <end position="353"/>
    </location>
</feature>
<comment type="catalytic activity">
    <reaction evidence="4">
        <text>2 GTP = 3',3'-c-di-GMP + 2 diphosphate</text>
        <dbReference type="Rhea" id="RHEA:24898"/>
        <dbReference type="ChEBI" id="CHEBI:33019"/>
        <dbReference type="ChEBI" id="CHEBI:37565"/>
        <dbReference type="ChEBI" id="CHEBI:58805"/>
        <dbReference type="EC" id="2.7.7.65"/>
    </reaction>
</comment>
<dbReference type="GO" id="GO:1902201">
    <property type="term" value="P:negative regulation of bacterial-type flagellum-dependent cell motility"/>
    <property type="evidence" value="ECO:0007669"/>
    <property type="project" value="TreeGrafter"/>
</dbReference>
<dbReference type="GO" id="GO:0043709">
    <property type="term" value="P:cell adhesion involved in single-species biofilm formation"/>
    <property type="evidence" value="ECO:0007669"/>
    <property type="project" value="TreeGrafter"/>
</dbReference>
<dbReference type="FunFam" id="3.30.70.270:FF:000001">
    <property type="entry name" value="Diguanylate cyclase domain protein"/>
    <property type="match status" value="1"/>
</dbReference>
<keyword evidence="5" id="KW-0812">Transmembrane</keyword>
<dbReference type="PROSITE" id="PS50887">
    <property type="entry name" value="GGDEF"/>
    <property type="match status" value="1"/>
</dbReference>
<evidence type="ECO:0000259" key="6">
    <source>
        <dbReference type="PROSITE" id="PS50887"/>
    </source>
</evidence>